<proteinExistence type="predicted"/>
<gene>
    <name evidence="2" type="ORF">QWZ14_15295</name>
</gene>
<dbReference type="EMBL" id="JAUFPN010000153">
    <property type="protein sequence ID" value="MDN3565733.1"/>
    <property type="molecule type" value="Genomic_DNA"/>
</dbReference>
<dbReference type="Pfam" id="PF03976">
    <property type="entry name" value="PPK2"/>
    <property type="match status" value="1"/>
</dbReference>
<dbReference type="Proteomes" id="UP001529369">
    <property type="component" value="Unassembled WGS sequence"/>
</dbReference>
<sequence length="325" mass="36774">MTLAGQMVTVDGFGWRHAFARNASRNLTGDLPMELKRRRKLMAHYRIESGKGFHLKDHDPGDTAGIDADKGAAAALLAEGVDRLSTLQDKLYAQDRWGVLCIFQAMDAAGKDGAIKHVFSGVNPQGCHVTSFKAPGPVELDHDFLWRHVVALPTRGMIGIHNRSWYEEVLVARVHTEILDRQKLPAARRGRHIWDDRLKDIAAFESYLGRQGLVALKFFLHVSKEEQRRRFLKRIEEPEKNWKFSLGDVAERHHWDAYQSAYEKAIRATATPAAPWFVVPADNKWFTRLVVAEALAEALEDLGLHYPEITAEERVALEGARRELG</sequence>
<name>A0ABT8A7E4_9PROT</name>
<dbReference type="Gene3D" id="3.40.50.300">
    <property type="entry name" value="P-loop containing nucleotide triphosphate hydrolases"/>
    <property type="match status" value="1"/>
</dbReference>
<evidence type="ECO:0000259" key="1">
    <source>
        <dbReference type="Pfam" id="PF03976"/>
    </source>
</evidence>
<dbReference type="GO" id="GO:0016301">
    <property type="term" value="F:kinase activity"/>
    <property type="evidence" value="ECO:0007669"/>
    <property type="project" value="UniProtKB-KW"/>
</dbReference>
<dbReference type="InterPro" id="IPR027417">
    <property type="entry name" value="P-loop_NTPase"/>
</dbReference>
<organism evidence="2 3">
    <name type="scientific">Paeniroseomonas aquatica</name>
    <dbReference type="NCBI Taxonomy" id="373043"/>
    <lineage>
        <taxon>Bacteria</taxon>
        <taxon>Pseudomonadati</taxon>
        <taxon>Pseudomonadota</taxon>
        <taxon>Alphaproteobacteria</taxon>
        <taxon>Acetobacterales</taxon>
        <taxon>Acetobacteraceae</taxon>
        <taxon>Paeniroseomonas</taxon>
    </lineage>
</organism>
<dbReference type="InterPro" id="IPR022300">
    <property type="entry name" value="PPK2-rel_1"/>
</dbReference>
<accession>A0ABT8A7E4</accession>
<evidence type="ECO:0000313" key="3">
    <source>
        <dbReference type="Proteomes" id="UP001529369"/>
    </source>
</evidence>
<dbReference type="NCBIfam" id="TIGR03709">
    <property type="entry name" value="PPK2_rel_1"/>
    <property type="match status" value="1"/>
</dbReference>
<dbReference type="SUPFAM" id="SSF52540">
    <property type="entry name" value="P-loop containing nucleoside triphosphate hydrolases"/>
    <property type="match status" value="1"/>
</dbReference>
<feature type="domain" description="Polyphosphate kinase-2-related" evidence="1">
    <location>
        <begin position="77"/>
        <end position="301"/>
    </location>
</feature>
<dbReference type="PANTHER" id="PTHR34383">
    <property type="entry name" value="POLYPHOSPHATE:AMP PHOSPHOTRANSFERASE-RELATED"/>
    <property type="match status" value="1"/>
</dbReference>
<reference evidence="3" key="1">
    <citation type="journal article" date="2019" name="Int. J. Syst. Evol. Microbiol.">
        <title>The Global Catalogue of Microorganisms (GCM) 10K type strain sequencing project: providing services to taxonomists for standard genome sequencing and annotation.</title>
        <authorList>
            <consortium name="The Broad Institute Genomics Platform"/>
            <consortium name="The Broad Institute Genome Sequencing Center for Infectious Disease"/>
            <person name="Wu L."/>
            <person name="Ma J."/>
        </authorList>
    </citation>
    <scope>NUCLEOTIDE SEQUENCE [LARGE SCALE GENOMIC DNA]</scope>
    <source>
        <strain evidence="3">CECT 7131</strain>
    </source>
</reference>
<comment type="caution">
    <text evidence="2">The sequence shown here is derived from an EMBL/GenBank/DDBJ whole genome shotgun (WGS) entry which is preliminary data.</text>
</comment>
<dbReference type="InterPro" id="IPR022488">
    <property type="entry name" value="PPK2-related"/>
</dbReference>
<protein>
    <submittedName>
        <fullName evidence="2">Polyphosphate kinase 2 family protein</fullName>
    </submittedName>
</protein>
<evidence type="ECO:0000313" key="2">
    <source>
        <dbReference type="EMBL" id="MDN3565733.1"/>
    </source>
</evidence>
<dbReference type="PANTHER" id="PTHR34383:SF3">
    <property type="entry name" value="POLYPHOSPHATE:AMP PHOSPHOTRANSFERASE"/>
    <property type="match status" value="1"/>
</dbReference>
<keyword evidence="3" id="KW-1185">Reference proteome</keyword>
<keyword evidence="2" id="KW-0418">Kinase</keyword>
<keyword evidence="2" id="KW-0808">Transferase</keyword>